<dbReference type="InterPro" id="IPR005119">
    <property type="entry name" value="LysR_subst-bd"/>
</dbReference>
<dbReference type="SUPFAM" id="SSF46785">
    <property type="entry name" value="Winged helix' DNA-binding domain"/>
    <property type="match status" value="1"/>
</dbReference>
<keyword evidence="2" id="KW-0805">Transcription regulation</keyword>
<dbReference type="RefSeq" id="WP_277532926.1">
    <property type="nucleotide sequence ID" value="NZ_JAPDIA010000003.1"/>
</dbReference>
<evidence type="ECO:0000259" key="5">
    <source>
        <dbReference type="PROSITE" id="PS50931"/>
    </source>
</evidence>
<keyword evidence="7" id="KW-1185">Reference proteome</keyword>
<dbReference type="GO" id="GO:0000976">
    <property type="term" value="F:transcription cis-regulatory region binding"/>
    <property type="evidence" value="ECO:0007669"/>
    <property type="project" value="TreeGrafter"/>
</dbReference>
<evidence type="ECO:0000256" key="3">
    <source>
        <dbReference type="ARBA" id="ARBA00023125"/>
    </source>
</evidence>
<dbReference type="Pfam" id="PF00126">
    <property type="entry name" value="HTH_1"/>
    <property type="match status" value="1"/>
</dbReference>
<dbReference type="GO" id="GO:0003700">
    <property type="term" value="F:DNA-binding transcription factor activity"/>
    <property type="evidence" value="ECO:0007669"/>
    <property type="project" value="InterPro"/>
</dbReference>
<organism evidence="6 7">
    <name type="scientific">Cohnella rhizosphaerae</name>
    <dbReference type="NCBI Taxonomy" id="1457232"/>
    <lineage>
        <taxon>Bacteria</taxon>
        <taxon>Bacillati</taxon>
        <taxon>Bacillota</taxon>
        <taxon>Bacilli</taxon>
        <taxon>Bacillales</taxon>
        <taxon>Paenibacillaceae</taxon>
        <taxon>Cohnella</taxon>
    </lineage>
</organism>
<dbReference type="PANTHER" id="PTHR30126:SF100">
    <property type="entry name" value="LYSR-FAMILY TRANSCRIPTIONAL REGULATOR"/>
    <property type="match status" value="1"/>
</dbReference>
<dbReference type="InterPro" id="IPR036388">
    <property type="entry name" value="WH-like_DNA-bd_sf"/>
</dbReference>
<dbReference type="Gene3D" id="3.40.190.290">
    <property type="match status" value="1"/>
</dbReference>
<feature type="domain" description="HTH lysR-type" evidence="5">
    <location>
        <begin position="1"/>
        <end position="58"/>
    </location>
</feature>
<dbReference type="AlphaFoldDB" id="A0A9X4KV44"/>
<gene>
    <name evidence="6" type="ORF">OMP40_16890</name>
</gene>
<dbReference type="InterPro" id="IPR036390">
    <property type="entry name" value="WH_DNA-bd_sf"/>
</dbReference>
<evidence type="ECO:0000256" key="4">
    <source>
        <dbReference type="ARBA" id="ARBA00023163"/>
    </source>
</evidence>
<keyword evidence="4" id="KW-0804">Transcription</keyword>
<protein>
    <submittedName>
        <fullName evidence="6">LysR family transcriptional regulator</fullName>
    </submittedName>
</protein>
<dbReference type="PROSITE" id="PS50931">
    <property type="entry name" value="HTH_LYSR"/>
    <property type="match status" value="1"/>
</dbReference>
<evidence type="ECO:0000256" key="1">
    <source>
        <dbReference type="ARBA" id="ARBA00009437"/>
    </source>
</evidence>
<dbReference type="InterPro" id="IPR000847">
    <property type="entry name" value="LysR_HTH_N"/>
</dbReference>
<dbReference type="SUPFAM" id="SSF53850">
    <property type="entry name" value="Periplasmic binding protein-like II"/>
    <property type="match status" value="1"/>
</dbReference>
<evidence type="ECO:0000313" key="7">
    <source>
        <dbReference type="Proteomes" id="UP001153404"/>
    </source>
</evidence>
<dbReference type="PANTHER" id="PTHR30126">
    <property type="entry name" value="HTH-TYPE TRANSCRIPTIONAL REGULATOR"/>
    <property type="match status" value="1"/>
</dbReference>
<dbReference type="CDD" id="cd05466">
    <property type="entry name" value="PBP2_LTTR_substrate"/>
    <property type="match status" value="1"/>
</dbReference>
<sequence length="305" mass="34487">MDFIYIRSFIEVARCHSFTKAAENLGYVQSSVTTHIQKLEQEYGVVLFERFGRSMRLTSAGEQLRDTFEQILALYESSKHLISRPAKGHLDIGTIESLFSYFLPPVFHRYRQVYPEINLQVHPITETQILQLIKAGEIDLGVVLDQPIQEEDIEAIKLREEELVLVASPGHRLQQAVQICAADLNGQSYIATEHTCTYRNAFEKLLGKHGVACDVHHEFGSLEAIKQCVSYGLGIGLLPRIAVVRELAEGRLVRLPFSHPDITFYTQIVIHRKKWRDPAIRHMIELLREAAGRGGEGEGEISAAL</sequence>
<keyword evidence="3" id="KW-0238">DNA-binding</keyword>
<reference evidence="6" key="1">
    <citation type="submission" date="2022-10" db="EMBL/GenBank/DDBJ databases">
        <title>Comparative genomic analysis of Cohnella hashimotonis sp. nov., isolated from the International Space Station.</title>
        <authorList>
            <person name="Simpson A."/>
            <person name="Venkateswaran K."/>
        </authorList>
    </citation>
    <scope>NUCLEOTIDE SEQUENCE</scope>
    <source>
        <strain evidence="6">DSM 28161</strain>
    </source>
</reference>
<dbReference type="Gene3D" id="1.10.10.10">
    <property type="entry name" value="Winged helix-like DNA-binding domain superfamily/Winged helix DNA-binding domain"/>
    <property type="match status" value="1"/>
</dbReference>
<proteinExistence type="inferred from homology"/>
<evidence type="ECO:0000313" key="6">
    <source>
        <dbReference type="EMBL" id="MDG0810856.1"/>
    </source>
</evidence>
<comment type="caution">
    <text evidence="6">The sequence shown here is derived from an EMBL/GenBank/DDBJ whole genome shotgun (WGS) entry which is preliminary data.</text>
</comment>
<dbReference type="EMBL" id="JAPDIA010000003">
    <property type="protein sequence ID" value="MDG0810856.1"/>
    <property type="molecule type" value="Genomic_DNA"/>
</dbReference>
<name>A0A9X4KV44_9BACL</name>
<dbReference type="Proteomes" id="UP001153404">
    <property type="component" value="Unassembled WGS sequence"/>
</dbReference>
<dbReference type="PRINTS" id="PR00039">
    <property type="entry name" value="HTHLYSR"/>
</dbReference>
<accession>A0A9X4KV44</accession>
<dbReference type="Pfam" id="PF03466">
    <property type="entry name" value="LysR_substrate"/>
    <property type="match status" value="1"/>
</dbReference>
<dbReference type="FunFam" id="1.10.10.10:FF:000001">
    <property type="entry name" value="LysR family transcriptional regulator"/>
    <property type="match status" value="1"/>
</dbReference>
<comment type="similarity">
    <text evidence="1">Belongs to the LysR transcriptional regulatory family.</text>
</comment>
<evidence type="ECO:0000256" key="2">
    <source>
        <dbReference type="ARBA" id="ARBA00023015"/>
    </source>
</evidence>